<protein>
    <submittedName>
        <fullName evidence="3">ExeM/NucH family extracellular endonuclease</fullName>
    </submittedName>
</protein>
<dbReference type="InterPro" id="IPR010221">
    <property type="entry name" value="VCBS_dom"/>
</dbReference>
<dbReference type="InterPro" id="IPR001343">
    <property type="entry name" value="Hemolysn_Ca-bd"/>
</dbReference>
<reference evidence="3 4" key="1">
    <citation type="submission" date="2019-10" db="EMBL/GenBank/DDBJ databases">
        <title>Epibacterium sp. nov., isolated from seawater.</title>
        <authorList>
            <person name="Zhang X."/>
            <person name="Li N."/>
        </authorList>
    </citation>
    <scope>NUCLEOTIDE SEQUENCE [LARGE SCALE GENOMIC DNA]</scope>
    <source>
        <strain evidence="3 4">SM1969</strain>
    </source>
</reference>
<feature type="compositionally biased region" description="Gly residues" evidence="1">
    <location>
        <begin position="784"/>
        <end position="800"/>
    </location>
</feature>
<sequence>MAFGSFFGLNFLFGDRDGNMLIGGNGRDYGFGRGGDDRFFGSRGNDVFFGGRGFDTAVYSGSINDYSISRFGSRITKVQSLNNSVADSGRDTLFSTEALYFEADDYTFFLNGTNNAVLAADDAVASDENGVSFAASDLLSNDQEFDGDAIEVTDVAATSASGAAVTLIDGLVSYNPGNQFDHLQLGETATDTFTYTVDDGKGGSDTATVTITIHGENDAPRIELPAALDVRENTTAVATVAATDVDSADLSYSISGTDAALFTIDETTGELNFIAAPDYETPADQNGDNSYDITVTVSDEDGGVSSQDVVINVQDVVEIPPITARINEIHYDNAGGDQGEFVEIRVNAGDDISQATVELYNGSNGDTYATTALADLEMTTDGEFDYYVWNRPTNGIQNGAPDGLALSNGGDVIEFLSYEGTLTANNGTAAGQTSTDIGVAENGGTEVGHSLQRELDGSWRAETEANTSGAANIQAPIAITDLRINEFHYDNAGGDQGEFVEIRVNAGADASGVTLELLNGSSSQRRVYRDMDLSEATVTSDGEFDYYVVATPGIQNGGPDGLALGLDGELVEFLSYEGTFTAVDGLAAGETSTDIGVFEPTNTEVGNSLQRGADDAWFAPFANTAGEANISGTSAVTDLRINEFHYDNEGGDTGEFVEIRVNAGADASGIELEFVNGNNGSVYNSFTTAEMNATTDGEFDYYVIELPANGLQNGGPDGLALGLDGELVEFISYEGTFTATDGLATGVTSTDVGVSESNSTSIGHSLQRDADGVFQAAAANTLGGENGSGGSGDGGTGGGDQPEIQLISTIQGTGRESTFVGAQTRVSAVVTKIESNGFWLQEEDSDADDNALTSEGIFVFSGGGVAVELGNLVEVTGTVDEFFGLTQIDTVTNVNVVNPNAPTPTAAQIILDPTTAQNFEAVEGMLVSVTSGAPDPLTVITNFNLDRFGQIEISAGVQYQPTQLFDAQTQADEIADLAQANENARLLLEDSNNAQNPSEFAYLPGGPGDNGNGILDAGDNFGEGGSTLRLGAEITAPVEGVLSFSFGDYQLRVTETLQIDEATNSGARQDAPADVGGDIQVASINVLNYFTTLDQGSNGTGPNGTLDPRGADTAEELVRQTEALVEMFQGTGAEAFAIQEIENNGFGEGSAIATLVDELNNAEESIGTYGFANPTEGLDSEFLGTDAITTGIIYDTAKLRLVHSEFIVFEEASAATTFDLAEPLNAVSSRDVGDFQRNRPSVAATFEDIETGETFTLVSSHFKSKGDSNLQDVVDQAQSAVDAGSTEVTQAQIDALIADPNFDQGNGQGFWNQVRADAAAELADWLENDYNGGGTENYLLLGDLNAYAKEDPVQVLTDDKGLTDLIDTFIGQDNAYSFVFDGQRGALDHGLADDSLAAFVTGATEWHINADEPDLLNYDNSFNDDRFIADGPFAASDHDPLIIGLDLDGPDAII</sequence>
<dbReference type="GO" id="GO:0007156">
    <property type="term" value="P:homophilic cell adhesion via plasma membrane adhesion molecules"/>
    <property type="evidence" value="ECO:0007669"/>
    <property type="project" value="InterPro"/>
</dbReference>
<keyword evidence="3" id="KW-0255">Endonuclease</keyword>
<dbReference type="Gene3D" id="3.60.10.10">
    <property type="entry name" value="Endonuclease/exonuclease/phosphatase"/>
    <property type="match status" value="1"/>
</dbReference>
<dbReference type="SMART" id="SM00112">
    <property type="entry name" value="CA"/>
    <property type="match status" value="1"/>
</dbReference>
<name>A0A844AVZ8_9RHOB</name>
<feature type="domain" description="Cadherin" evidence="2">
    <location>
        <begin position="222"/>
        <end position="323"/>
    </location>
</feature>
<dbReference type="InterPro" id="IPR002126">
    <property type="entry name" value="Cadherin-like_dom"/>
</dbReference>
<dbReference type="PROSITE" id="PS50268">
    <property type="entry name" value="CADHERIN_2"/>
    <property type="match status" value="1"/>
</dbReference>
<comment type="caution">
    <text evidence="3">The sequence shown here is derived from an EMBL/GenBank/DDBJ whole genome shotgun (WGS) entry which is preliminary data.</text>
</comment>
<evidence type="ECO:0000313" key="3">
    <source>
        <dbReference type="EMBL" id="MQY43668.1"/>
    </source>
</evidence>
<organism evidence="3 4">
    <name type="scientific">Tritonibacter aquimaris</name>
    <dbReference type="NCBI Taxonomy" id="2663379"/>
    <lineage>
        <taxon>Bacteria</taxon>
        <taxon>Pseudomonadati</taxon>
        <taxon>Pseudomonadota</taxon>
        <taxon>Alphaproteobacteria</taxon>
        <taxon>Rhodobacterales</taxon>
        <taxon>Paracoccaceae</taxon>
        <taxon>Tritonibacter</taxon>
    </lineage>
</organism>
<dbReference type="EMBL" id="WIXK01000007">
    <property type="protein sequence ID" value="MQY43668.1"/>
    <property type="molecule type" value="Genomic_DNA"/>
</dbReference>
<dbReference type="InterPro" id="IPR036691">
    <property type="entry name" value="Endo/exonu/phosph_ase_sf"/>
</dbReference>
<dbReference type="Pfam" id="PF00028">
    <property type="entry name" value="Cadherin"/>
    <property type="match status" value="1"/>
</dbReference>
<evidence type="ECO:0000256" key="1">
    <source>
        <dbReference type="SAM" id="MobiDB-lite"/>
    </source>
</evidence>
<dbReference type="NCBIfam" id="TIGR01965">
    <property type="entry name" value="VCBS_repeat"/>
    <property type="match status" value="1"/>
</dbReference>
<proteinExistence type="predicted"/>
<dbReference type="Pfam" id="PF17963">
    <property type="entry name" value="Big_9"/>
    <property type="match status" value="1"/>
</dbReference>
<evidence type="ECO:0000259" key="2">
    <source>
        <dbReference type="PROSITE" id="PS50268"/>
    </source>
</evidence>
<dbReference type="GO" id="GO:0004519">
    <property type="term" value="F:endonuclease activity"/>
    <property type="evidence" value="ECO:0007669"/>
    <property type="project" value="UniProtKB-KW"/>
</dbReference>
<evidence type="ECO:0000313" key="4">
    <source>
        <dbReference type="Proteomes" id="UP000436694"/>
    </source>
</evidence>
<accession>A0A844AVZ8</accession>
<dbReference type="PANTHER" id="PTHR42834">
    <property type="entry name" value="ENDONUCLEASE/EXONUCLEASE/PHOSPHATASE FAMILY PROTEIN (AFU_ORTHOLOGUE AFUA_3G09210)"/>
    <property type="match status" value="1"/>
</dbReference>
<gene>
    <name evidence="3" type="ORF">GG681_13560</name>
</gene>
<dbReference type="CDD" id="cd04486">
    <property type="entry name" value="YhcR_OBF_like"/>
    <property type="match status" value="1"/>
</dbReference>
<dbReference type="Gene3D" id="2.60.40.2810">
    <property type="match status" value="1"/>
</dbReference>
<dbReference type="SUPFAM" id="SSF51120">
    <property type="entry name" value="beta-Roll"/>
    <property type="match status" value="1"/>
</dbReference>
<dbReference type="Gene3D" id="2.60.40.60">
    <property type="entry name" value="Cadherins"/>
    <property type="match status" value="1"/>
</dbReference>
<dbReference type="SUPFAM" id="SSF56219">
    <property type="entry name" value="DNase I-like"/>
    <property type="match status" value="1"/>
</dbReference>
<dbReference type="SUPFAM" id="SSF49313">
    <property type="entry name" value="Cadherin-like"/>
    <property type="match status" value="1"/>
</dbReference>
<dbReference type="InterPro" id="IPR047971">
    <property type="entry name" value="ExeM-like"/>
</dbReference>
<dbReference type="Pfam" id="PF00353">
    <property type="entry name" value="HemolysinCabind"/>
    <property type="match status" value="1"/>
</dbReference>
<dbReference type="PANTHER" id="PTHR42834:SF1">
    <property type="entry name" value="ENDONUCLEASE_EXONUCLEASE_PHOSPHATASE FAMILY PROTEIN (AFU_ORTHOLOGUE AFUA_3G09210)"/>
    <property type="match status" value="1"/>
</dbReference>
<dbReference type="NCBIfam" id="NF033681">
    <property type="entry name" value="ExeM_NucH_DNase"/>
    <property type="match status" value="1"/>
</dbReference>
<dbReference type="CDD" id="cd11304">
    <property type="entry name" value="Cadherin_repeat"/>
    <property type="match status" value="1"/>
</dbReference>
<keyword evidence="3" id="KW-0540">Nuclease</keyword>
<dbReference type="GO" id="GO:0016020">
    <property type="term" value="C:membrane"/>
    <property type="evidence" value="ECO:0007669"/>
    <property type="project" value="InterPro"/>
</dbReference>
<keyword evidence="4" id="KW-1185">Reference proteome</keyword>
<dbReference type="RefSeq" id="WP_153548566.1">
    <property type="nucleotide sequence ID" value="NZ_WIXK01000007.1"/>
</dbReference>
<keyword evidence="3" id="KW-0378">Hydrolase</keyword>
<dbReference type="InterPro" id="IPR011049">
    <property type="entry name" value="Serralysin-like_metalloprot_C"/>
</dbReference>
<dbReference type="InterPro" id="IPR015919">
    <property type="entry name" value="Cadherin-like_sf"/>
</dbReference>
<dbReference type="GO" id="GO:0005509">
    <property type="term" value="F:calcium ion binding"/>
    <property type="evidence" value="ECO:0007669"/>
    <property type="project" value="InterPro"/>
</dbReference>
<dbReference type="Proteomes" id="UP000436694">
    <property type="component" value="Unassembled WGS sequence"/>
</dbReference>
<feature type="region of interest" description="Disordered" evidence="1">
    <location>
        <begin position="780"/>
        <end position="803"/>
    </location>
</feature>